<accession>A0A0C3S2Q5</accession>
<reference evidence="1 2" key="1">
    <citation type="journal article" date="2014" name="PLoS Genet.">
        <title>Analysis of the Phlebiopsis gigantea genome, transcriptome and secretome provides insight into its pioneer colonization strategies of wood.</title>
        <authorList>
            <person name="Hori C."/>
            <person name="Ishida T."/>
            <person name="Igarashi K."/>
            <person name="Samejima M."/>
            <person name="Suzuki H."/>
            <person name="Master E."/>
            <person name="Ferreira P."/>
            <person name="Ruiz-Duenas F.J."/>
            <person name="Held B."/>
            <person name="Canessa P."/>
            <person name="Larrondo L.F."/>
            <person name="Schmoll M."/>
            <person name="Druzhinina I.S."/>
            <person name="Kubicek C.P."/>
            <person name="Gaskell J.A."/>
            <person name="Kersten P."/>
            <person name="St John F."/>
            <person name="Glasner J."/>
            <person name="Sabat G."/>
            <person name="Splinter BonDurant S."/>
            <person name="Syed K."/>
            <person name="Yadav J."/>
            <person name="Mgbeahuruike A.C."/>
            <person name="Kovalchuk A."/>
            <person name="Asiegbu F.O."/>
            <person name="Lackner G."/>
            <person name="Hoffmeister D."/>
            <person name="Rencoret J."/>
            <person name="Gutierrez A."/>
            <person name="Sun H."/>
            <person name="Lindquist E."/>
            <person name="Barry K."/>
            <person name="Riley R."/>
            <person name="Grigoriev I.V."/>
            <person name="Henrissat B."/>
            <person name="Kues U."/>
            <person name="Berka R.M."/>
            <person name="Martinez A.T."/>
            <person name="Covert S.F."/>
            <person name="Blanchette R.A."/>
            <person name="Cullen D."/>
        </authorList>
    </citation>
    <scope>NUCLEOTIDE SEQUENCE [LARGE SCALE GENOMIC DNA]</scope>
    <source>
        <strain evidence="1 2">11061_1 CR5-6</strain>
    </source>
</reference>
<proteinExistence type="predicted"/>
<protein>
    <submittedName>
        <fullName evidence="1">Uncharacterized protein</fullName>
    </submittedName>
</protein>
<dbReference type="AlphaFoldDB" id="A0A0C3S2Q5"/>
<sequence length="137" mass="14620">MGHFVGAAARQSSLAALSLHGSNQNQVRLGLHMDRAVPGASAYASILEFSRVAEGCQCCAWSADDVKSSRTKLETNAPESRVQGHCCGGVGYRSIYLPSHCADTRVCSVDARRGGRRERCGRSDPNCIPAITPRTSL</sequence>
<dbReference type="HOGENOM" id="CLU_1865861_0_0_1"/>
<dbReference type="EMBL" id="KN840592">
    <property type="protein sequence ID" value="KIP03962.1"/>
    <property type="molecule type" value="Genomic_DNA"/>
</dbReference>
<dbReference type="Proteomes" id="UP000053257">
    <property type="component" value="Unassembled WGS sequence"/>
</dbReference>
<keyword evidence="2" id="KW-1185">Reference proteome</keyword>
<evidence type="ECO:0000313" key="2">
    <source>
        <dbReference type="Proteomes" id="UP000053257"/>
    </source>
</evidence>
<name>A0A0C3S2Q5_PHLG1</name>
<organism evidence="1 2">
    <name type="scientific">Phlebiopsis gigantea (strain 11061_1 CR5-6)</name>
    <name type="common">White-rot fungus</name>
    <name type="synonym">Peniophora gigantea</name>
    <dbReference type="NCBI Taxonomy" id="745531"/>
    <lineage>
        <taxon>Eukaryota</taxon>
        <taxon>Fungi</taxon>
        <taxon>Dikarya</taxon>
        <taxon>Basidiomycota</taxon>
        <taxon>Agaricomycotina</taxon>
        <taxon>Agaricomycetes</taxon>
        <taxon>Polyporales</taxon>
        <taxon>Phanerochaetaceae</taxon>
        <taxon>Phlebiopsis</taxon>
    </lineage>
</organism>
<gene>
    <name evidence="1" type="ORF">PHLGIDRAFT_214684</name>
</gene>
<evidence type="ECO:0000313" key="1">
    <source>
        <dbReference type="EMBL" id="KIP03962.1"/>
    </source>
</evidence>